<proteinExistence type="predicted"/>
<dbReference type="RefSeq" id="WP_079492419.1">
    <property type="nucleotide sequence ID" value="NZ_FUZT01000006.1"/>
</dbReference>
<reference evidence="2" key="1">
    <citation type="submission" date="2017-02" db="EMBL/GenBank/DDBJ databases">
        <authorList>
            <person name="Varghese N."/>
            <person name="Submissions S."/>
        </authorList>
    </citation>
    <scope>NUCLEOTIDE SEQUENCE [LARGE SCALE GENOMIC DNA]</scope>
    <source>
        <strain evidence="2">M1</strain>
    </source>
</reference>
<gene>
    <name evidence="1" type="ORF">SAMN02194393_02824</name>
</gene>
<accession>A0A1T5LFI9</accession>
<evidence type="ECO:0000313" key="1">
    <source>
        <dbReference type="EMBL" id="SKC74168.1"/>
    </source>
</evidence>
<name>A0A1T5LFI9_9FIRM</name>
<dbReference type="OrthoDB" id="1957246at2"/>
<organism evidence="1 2">
    <name type="scientific">Maledivibacter halophilus</name>
    <dbReference type="NCBI Taxonomy" id="36842"/>
    <lineage>
        <taxon>Bacteria</taxon>
        <taxon>Bacillati</taxon>
        <taxon>Bacillota</taxon>
        <taxon>Clostridia</taxon>
        <taxon>Peptostreptococcales</taxon>
        <taxon>Caminicellaceae</taxon>
        <taxon>Maledivibacter</taxon>
    </lineage>
</organism>
<keyword evidence="2" id="KW-1185">Reference proteome</keyword>
<dbReference type="EMBL" id="FUZT01000006">
    <property type="protein sequence ID" value="SKC74168.1"/>
    <property type="molecule type" value="Genomic_DNA"/>
</dbReference>
<evidence type="ECO:0008006" key="3">
    <source>
        <dbReference type="Google" id="ProtNLM"/>
    </source>
</evidence>
<dbReference type="Proteomes" id="UP000190285">
    <property type="component" value="Unassembled WGS sequence"/>
</dbReference>
<sequence length="65" mass="7635">MKIPDLIGIKIEKAKKIIEDLSGNYKIFIKETVSPFIKNPYKENECRVVRQQIFDNTIIITVSYF</sequence>
<protein>
    <recommendedName>
        <fullName evidence="3">PASTA domain-containing protein</fullName>
    </recommendedName>
</protein>
<dbReference type="STRING" id="36842.SAMN02194393_02824"/>
<dbReference type="AlphaFoldDB" id="A0A1T5LFI9"/>
<evidence type="ECO:0000313" key="2">
    <source>
        <dbReference type="Proteomes" id="UP000190285"/>
    </source>
</evidence>